<evidence type="ECO:0000313" key="13">
    <source>
        <dbReference type="EnsemblMetazoa" id="MDOA012656-PA"/>
    </source>
</evidence>
<reference evidence="15" key="2">
    <citation type="submission" date="2025-04" db="UniProtKB">
        <authorList>
            <consortium name="RefSeq"/>
        </authorList>
    </citation>
    <scope>IDENTIFICATION</scope>
    <source>
        <strain evidence="15">Aabys</strain>
    </source>
</reference>
<dbReference type="RefSeq" id="XP_005183272.1">
    <property type="nucleotide sequence ID" value="XM_005183215.3"/>
</dbReference>
<keyword evidence="9" id="KW-0206">Cytoskeleton</keyword>
<dbReference type="Pfam" id="PF00400">
    <property type="entry name" value="WD40"/>
    <property type="match status" value="1"/>
</dbReference>
<dbReference type="InterPro" id="IPR050687">
    <property type="entry name" value="Dynein_IC"/>
</dbReference>
<dbReference type="InterPro" id="IPR001680">
    <property type="entry name" value="WD40_rpt"/>
</dbReference>
<feature type="region of interest" description="Disordered" evidence="12">
    <location>
        <begin position="297"/>
        <end position="319"/>
    </location>
</feature>
<feature type="region of interest" description="Disordered" evidence="12">
    <location>
        <begin position="15"/>
        <end position="63"/>
    </location>
</feature>
<feature type="compositionally biased region" description="Acidic residues" evidence="12">
    <location>
        <begin position="178"/>
        <end position="188"/>
    </location>
</feature>
<dbReference type="InterPro" id="IPR036322">
    <property type="entry name" value="WD40_repeat_dom_sf"/>
</dbReference>
<dbReference type="eggNOG" id="KOG1587">
    <property type="taxonomic scope" value="Eukaryota"/>
</dbReference>
<dbReference type="PANTHER" id="PTHR12442">
    <property type="entry name" value="DYNEIN INTERMEDIATE CHAIN"/>
    <property type="match status" value="1"/>
</dbReference>
<evidence type="ECO:0000256" key="2">
    <source>
        <dbReference type="ARBA" id="ARBA00011059"/>
    </source>
</evidence>
<name>A0A1I8N8H7_MUSDO</name>
<proteinExistence type="inferred from homology"/>
<feature type="compositionally biased region" description="Acidic residues" evidence="12">
    <location>
        <begin position="196"/>
        <end position="229"/>
    </location>
</feature>
<keyword evidence="7" id="KW-0243">Dynein</keyword>
<dbReference type="GO" id="GO:0005874">
    <property type="term" value="C:microtubule"/>
    <property type="evidence" value="ECO:0007669"/>
    <property type="project" value="UniProtKB-KW"/>
</dbReference>
<feature type="region of interest" description="Disordered" evidence="12">
    <location>
        <begin position="169"/>
        <end position="240"/>
    </location>
</feature>
<protein>
    <submittedName>
        <fullName evidence="15">Dynein intermediate chain 2, ciliary</fullName>
    </submittedName>
</protein>
<evidence type="ECO:0000256" key="8">
    <source>
        <dbReference type="ARBA" id="ARBA00023175"/>
    </source>
</evidence>
<keyword evidence="8" id="KW-0505">Motor protein</keyword>
<organism evidence="13">
    <name type="scientific">Musca domestica</name>
    <name type="common">House fly</name>
    <dbReference type="NCBI Taxonomy" id="7370"/>
    <lineage>
        <taxon>Eukaryota</taxon>
        <taxon>Metazoa</taxon>
        <taxon>Ecdysozoa</taxon>
        <taxon>Arthropoda</taxon>
        <taxon>Hexapoda</taxon>
        <taxon>Insecta</taxon>
        <taxon>Pterygota</taxon>
        <taxon>Neoptera</taxon>
        <taxon>Endopterygota</taxon>
        <taxon>Diptera</taxon>
        <taxon>Brachycera</taxon>
        <taxon>Muscomorpha</taxon>
        <taxon>Muscoidea</taxon>
        <taxon>Muscidae</taxon>
        <taxon>Musca</taxon>
    </lineage>
</organism>
<dbReference type="GO" id="GO:0036158">
    <property type="term" value="P:outer dynein arm assembly"/>
    <property type="evidence" value="ECO:0007669"/>
    <property type="project" value="TreeGrafter"/>
</dbReference>
<dbReference type="EnsemblMetazoa" id="MDOA012656-RA">
    <property type="protein sequence ID" value="MDOA012656-PA"/>
    <property type="gene ID" value="MDOA012656"/>
</dbReference>
<dbReference type="InterPro" id="IPR015943">
    <property type="entry name" value="WD40/YVTN_repeat-like_dom_sf"/>
</dbReference>
<dbReference type="KEGG" id="mde:101888011"/>
<dbReference type="GO" id="GO:0045503">
    <property type="term" value="F:dynein light chain binding"/>
    <property type="evidence" value="ECO:0007669"/>
    <property type="project" value="TreeGrafter"/>
</dbReference>
<comment type="similarity">
    <text evidence="2">Belongs to the dynein intermediate chain family.</text>
</comment>
<dbReference type="STRING" id="7370.A0A1I8N8H7"/>
<sequence>MAAVDRKVKIGLQSVAGGVGGGSTGAGGDKSTLKGKGSHKVLNRASTAKPKPPTDGAGGGDADDLDAWVKSRQLVKPDNQLDLTEAELSEEITKVLTTTNTNVVHNLVVYSFKEEAYVPLPPAGNTVTLLKFDGNSLHIDSDEAKYQMEESGEIGYPLPAPRYSLMEAEAAPPKADDGEAGEGGEGEDQEGKEGEEGAEEAEGEEEAEEEAAEEGGEAEEGEKIEEETADAAPAAAAAGGKKRKLINQFNFCERAALTFTNPTRNVDTQTIPPPRSQYGANVLQWVIYDSYAEDFEQQQKERDKKDDKKAQRKDELKMSKQELKAAQAEELNKKYLKCWQILERMINQNIYKDIAHDYRYWEDPADEFRDGEGTLLPLWKFQYERTKKMSVTDVMFNPYYYDLFAVCFGSHDFMKQPSEGSICLFTVKNPSYPDYIIMTESGVMCCDIHPKYPFLVAIGLYDGNVHVYNLKENYREPLYVSMGVGDKHIECVWEIKWGPDMADGEINFYSVSSGGRVFNWVLMQNKLMVTTIITLFLENGIVSGPDGTELRLRSCGSCMKFHPEDPEIFLVGTEEGCIYKCSIAYSSKYLMTYRAHNLSVYRIDFNRFNSNIFISCSGDWRVKIWEDMRPEPLFIFDLGSAVGDVKWAPYSSTVFAAVTNEGKVYVFDLNVNKYKAICIQAVVPKRKNKLTRLSFNEKLPFIIVGDDKGTVTSLKLSPNLRQMVKPPKKQQNLEQSVLQVQKLEKLLSLVRELPEGEIIKDTTTTVQS</sequence>
<keyword evidence="5" id="KW-0493">Microtubule</keyword>
<evidence type="ECO:0000256" key="5">
    <source>
        <dbReference type="ARBA" id="ARBA00022701"/>
    </source>
</evidence>
<keyword evidence="10" id="KW-0966">Cell projection</keyword>
<evidence type="ECO:0000256" key="9">
    <source>
        <dbReference type="ARBA" id="ARBA00023212"/>
    </source>
</evidence>
<evidence type="ECO:0000256" key="7">
    <source>
        <dbReference type="ARBA" id="ARBA00023017"/>
    </source>
</evidence>
<evidence type="ECO:0000256" key="1">
    <source>
        <dbReference type="ARBA" id="ARBA00004430"/>
    </source>
</evidence>
<evidence type="ECO:0000313" key="15">
    <source>
        <dbReference type="RefSeq" id="XP_005183272.1"/>
    </source>
</evidence>
<dbReference type="GO" id="GO:0045504">
    <property type="term" value="F:dynein heavy chain binding"/>
    <property type="evidence" value="ECO:0007669"/>
    <property type="project" value="TreeGrafter"/>
</dbReference>
<dbReference type="VEuPathDB" id="VectorBase:MDOMA2_019207"/>
<evidence type="ECO:0000256" key="3">
    <source>
        <dbReference type="ARBA" id="ARBA00022490"/>
    </source>
</evidence>
<reference evidence="13" key="1">
    <citation type="submission" date="2020-05" db="UniProtKB">
        <authorList>
            <consortium name="EnsemblMetazoa"/>
        </authorList>
    </citation>
    <scope>IDENTIFICATION</scope>
    <source>
        <strain evidence="13">Aabys</strain>
    </source>
</reference>
<dbReference type="Proteomes" id="UP001652621">
    <property type="component" value="Unplaced"/>
</dbReference>
<dbReference type="SUPFAM" id="SSF50978">
    <property type="entry name" value="WD40 repeat-like"/>
    <property type="match status" value="1"/>
</dbReference>
<evidence type="ECO:0000313" key="14">
    <source>
        <dbReference type="Proteomes" id="UP001652621"/>
    </source>
</evidence>
<keyword evidence="6" id="KW-0677">Repeat</keyword>
<feature type="compositionally biased region" description="Gly residues" evidence="12">
    <location>
        <begin position="17"/>
        <end position="28"/>
    </location>
</feature>
<dbReference type="SMART" id="SM00320">
    <property type="entry name" value="WD40"/>
    <property type="match status" value="4"/>
</dbReference>
<dbReference type="GeneID" id="101888011"/>
<evidence type="ECO:0000256" key="4">
    <source>
        <dbReference type="ARBA" id="ARBA00022574"/>
    </source>
</evidence>
<keyword evidence="14" id="KW-1185">Reference proteome</keyword>
<keyword evidence="4 11" id="KW-0853">WD repeat</keyword>
<dbReference type="GO" id="GO:0003341">
    <property type="term" value="P:cilium movement"/>
    <property type="evidence" value="ECO:0007669"/>
    <property type="project" value="TreeGrafter"/>
</dbReference>
<dbReference type="AlphaFoldDB" id="A0A1I8N8H7"/>
<dbReference type="OrthoDB" id="10261376at2759"/>
<dbReference type="GO" id="GO:0036157">
    <property type="term" value="C:outer dynein arm"/>
    <property type="evidence" value="ECO:0007669"/>
    <property type="project" value="TreeGrafter"/>
</dbReference>
<evidence type="ECO:0000256" key="6">
    <source>
        <dbReference type="ARBA" id="ARBA00022737"/>
    </source>
</evidence>
<evidence type="ECO:0000256" key="12">
    <source>
        <dbReference type="SAM" id="MobiDB-lite"/>
    </source>
</evidence>
<dbReference type="VEuPathDB" id="VectorBase:MDOA012656"/>
<feature type="repeat" description="WD" evidence="11">
    <location>
        <begin position="593"/>
        <end position="626"/>
    </location>
</feature>
<dbReference type="PROSITE" id="PS50082">
    <property type="entry name" value="WD_REPEATS_2"/>
    <property type="match status" value="1"/>
</dbReference>
<keyword evidence="3" id="KW-0963">Cytoplasm</keyword>
<dbReference type="PANTHER" id="PTHR12442:SF11">
    <property type="entry name" value="DYNEIN AXONEMAL INTERMEDIATE CHAIN 1"/>
    <property type="match status" value="1"/>
</dbReference>
<dbReference type="Gene3D" id="2.130.10.10">
    <property type="entry name" value="YVTN repeat-like/Quinoprotein amine dehydrogenase"/>
    <property type="match status" value="2"/>
</dbReference>
<evidence type="ECO:0000256" key="10">
    <source>
        <dbReference type="ARBA" id="ARBA00023273"/>
    </source>
</evidence>
<evidence type="ECO:0000256" key="11">
    <source>
        <dbReference type="PROSITE-ProRule" id="PRU00221"/>
    </source>
</evidence>
<gene>
    <name evidence="13" type="primary">101888011</name>
    <name evidence="15" type="synonym">LOC101888011</name>
</gene>
<accession>A0A1I8N8H7</accession>
<dbReference type="FunFam" id="2.130.10.10:FF:000251">
    <property type="entry name" value="Dynein axonemal intermediate chain 1"/>
    <property type="match status" value="1"/>
</dbReference>
<comment type="subcellular location">
    <subcellularLocation>
        <location evidence="1">Cytoplasm</location>
        <location evidence="1">Cytoskeleton</location>
        <location evidence="1">Cilium axoneme</location>
    </subcellularLocation>
</comment>